<dbReference type="AlphaFoldDB" id="A0A0F8WQS7"/>
<feature type="domain" description="Uroporphyrinogen decarboxylase (URO-D)" evidence="1">
    <location>
        <begin position="46"/>
        <end position="215"/>
    </location>
</feature>
<gene>
    <name evidence="2" type="ORF">LCGC14_3035900</name>
</gene>
<dbReference type="InterPro" id="IPR000257">
    <property type="entry name" value="Uroporphyrinogen_deCOase"/>
</dbReference>
<dbReference type="GO" id="GO:0016810">
    <property type="term" value="F:hydrolase activity, acting on carbon-nitrogen (but not peptide) bonds"/>
    <property type="evidence" value="ECO:0007669"/>
    <property type="project" value="InterPro"/>
</dbReference>
<dbReference type="GO" id="GO:0006779">
    <property type="term" value="P:porphyrin-containing compound biosynthetic process"/>
    <property type="evidence" value="ECO:0007669"/>
    <property type="project" value="InterPro"/>
</dbReference>
<evidence type="ECO:0000259" key="1">
    <source>
        <dbReference type="Pfam" id="PF01208"/>
    </source>
</evidence>
<dbReference type="GO" id="GO:0004853">
    <property type="term" value="F:uroporphyrinogen decarboxylase activity"/>
    <property type="evidence" value="ECO:0007669"/>
    <property type="project" value="InterPro"/>
</dbReference>
<feature type="non-terminal residue" evidence="2">
    <location>
        <position position="1"/>
    </location>
</feature>
<dbReference type="InterPro" id="IPR038071">
    <property type="entry name" value="UROD/MetE-like_sf"/>
</dbReference>
<evidence type="ECO:0000313" key="2">
    <source>
        <dbReference type="EMBL" id="KKK59287.1"/>
    </source>
</evidence>
<dbReference type="Gene3D" id="3.20.20.210">
    <property type="match status" value="1"/>
</dbReference>
<name>A0A0F8WQS7_9ZZZZ</name>
<organism evidence="2">
    <name type="scientific">marine sediment metagenome</name>
    <dbReference type="NCBI Taxonomy" id="412755"/>
    <lineage>
        <taxon>unclassified sequences</taxon>
        <taxon>metagenomes</taxon>
        <taxon>ecological metagenomes</taxon>
    </lineage>
</organism>
<proteinExistence type="predicted"/>
<dbReference type="Pfam" id="PF01208">
    <property type="entry name" value="URO-D"/>
    <property type="match status" value="1"/>
</dbReference>
<dbReference type="InterPro" id="IPR011059">
    <property type="entry name" value="Metal-dep_hydrolase_composite"/>
</dbReference>
<protein>
    <recommendedName>
        <fullName evidence="1">Uroporphyrinogen decarboxylase (URO-D) domain-containing protein</fullName>
    </recommendedName>
</protein>
<reference evidence="2" key="1">
    <citation type="journal article" date="2015" name="Nature">
        <title>Complex archaea that bridge the gap between prokaryotes and eukaryotes.</title>
        <authorList>
            <person name="Spang A."/>
            <person name="Saw J.H."/>
            <person name="Jorgensen S.L."/>
            <person name="Zaremba-Niedzwiedzka K."/>
            <person name="Martijn J."/>
            <person name="Lind A.E."/>
            <person name="van Eijk R."/>
            <person name="Schleper C."/>
            <person name="Guy L."/>
            <person name="Ettema T.J."/>
        </authorList>
    </citation>
    <scope>NUCLEOTIDE SEQUENCE</scope>
</reference>
<accession>A0A0F8WQS7</accession>
<sequence length="269" mass="28943">GDPNDSQWELVHHVVETMKDTHFVMLLCGDLAWPTFGATAEEQWMSLVEYPDVCGKLAELTGLRLVRQIKLYARLGVDGIMPCGDLGSSTSLMASPELYRETVYPVHRAHADAARAAGLKILKHCCGHVWPIIDELADAYDAYEGIQASAGMDVAALKPRVAGRLCLWGGIWHEHIIMGAPADIRADAAGAFAHAAPGGGYIMGSTHSLAVGAKADLVVFDPKRIANRATFDRPHAYPVGIHCVIVNGQVGWNGRTLSRSRAGQVIGKT</sequence>
<dbReference type="SUPFAM" id="SSF51338">
    <property type="entry name" value="Composite domain of metallo-dependent hydrolases"/>
    <property type="match status" value="1"/>
</dbReference>
<comment type="caution">
    <text evidence="2">The sequence shown here is derived from an EMBL/GenBank/DDBJ whole genome shotgun (WGS) entry which is preliminary data.</text>
</comment>
<dbReference type="SUPFAM" id="SSF51726">
    <property type="entry name" value="UROD/MetE-like"/>
    <property type="match status" value="1"/>
</dbReference>
<dbReference type="EMBL" id="LAZR01063555">
    <property type="protein sequence ID" value="KKK59287.1"/>
    <property type="molecule type" value="Genomic_DNA"/>
</dbReference>